<reference evidence="1 2" key="1">
    <citation type="journal article" date="2021" name="Nat. Commun.">
        <title>Genetic determinants of endophytism in the Arabidopsis root mycobiome.</title>
        <authorList>
            <person name="Mesny F."/>
            <person name="Miyauchi S."/>
            <person name="Thiergart T."/>
            <person name="Pickel B."/>
            <person name="Atanasova L."/>
            <person name="Karlsson M."/>
            <person name="Huettel B."/>
            <person name="Barry K.W."/>
            <person name="Haridas S."/>
            <person name="Chen C."/>
            <person name="Bauer D."/>
            <person name="Andreopoulos W."/>
            <person name="Pangilinan J."/>
            <person name="LaButti K."/>
            <person name="Riley R."/>
            <person name="Lipzen A."/>
            <person name="Clum A."/>
            <person name="Drula E."/>
            <person name="Henrissat B."/>
            <person name="Kohler A."/>
            <person name="Grigoriev I.V."/>
            <person name="Martin F.M."/>
            <person name="Hacquard S."/>
        </authorList>
    </citation>
    <scope>NUCLEOTIDE SEQUENCE [LARGE SCALE GENOMIC DNA]</scope>
    <source>
        <strain evidence="1 2">MPI-SDFR-AT-0079</strain>
    </source>
</reference>
<sequence>MGANVNPADIYELIGPRRRRAYLDSQALFANYGNQPRWAPSLTADNPLDEDDESEYGTNYAQYDHPQYDDDQFEYATASTVTSGTSTMPSAASRSGFSSRHSRRDMTHITTPTERPGDPQRTFLGQNPTPGAGPRRPGQTLWCEFFGLLECPATFGLDEEDEWIQHHVEHLENRFPQTLMCWFCDHVPFVAEHHRNAYANFVERMQHVRSHVVYDYSGSADTRRDLHLVTHLHDGGVLNPDQFEVAMQYDETPESCRLTGDHSYPPSSSSYQPLGQSVGVEFHDLKREERERRRKQKQRQKPSHRR</sequence>
<comment type="caution">
    <text evidence="1">The sequence shown here is derived from an EMBL/GenBank/DDBJ whole genome shotgun (WGS) entry which is preliminary data.</text>
</comment>
<organism evidence="1 2">
    <name type="scientific">Chaetomium tenue</name>
    <dbReference type="NCBI Taxonomy" id="1854479"/>
    <lineage>
        <taxon>Eukaryota</taxon>
        <taxon>Fungi</taxon>
        <taxon>Dikarya</taxon>
        <taxon>Ascomycota</taxon>
        <taxon>Pezizomycotina</taxon>
        <taxon>Sordariomycetes</taxon>
        <taxon>Sordariomycetidae</taxon>
        <taxon>Sordariales</taxon>
        <taxon>Chaetomiaceae</taxon>
        <taxon>Chaetomium</taxon>
    </lineage>
</organism>
<keyword evidence="2" id="KW-1185">Reference proteome</keyword>
<gene>
    <name evidence="1" type="ORF">F5144DRAFT_340884</name>
</gene>
<accession>A0ACB7NYY8</accession>
<evidence type="ECO:0000313" key="1">
    <source>
        <dbReference type="EMBL" id="KAH6622817.1"/>
    </source>
</evidence>
<protein>
    <submittedName>
        <fullName evidence="1">Uncharacterized protein</fullName>
    </submittedName>
</protein>
<dbReference type="EMBL" id="JAGIZQ010000006">
    <property type="protein sequence ID" value="KAH6622817.1"/>
    <property type="molecule type" value="Genomic_DNA"/>
</dbReference>
<name>A0ACB7NYY8_9PEZI</name>
<evidence type="ECO:0000313" key="2">
    <source>
        <dbReference type="Proteomes" id="UP000724584"/>
    </source>
</evidence>
<proteinExistence type="predicted"/>
<dbReference type="Proteomes" id="UP000724584">
    <property type="component" value="Unassembled WGS sequence"/>
</dbReference>